<organism evidence="1 2">
    <name type="scientific">Candidatus Choladousia intestinavium</name>
    <dbReference type="NCBI Taxonomy" id="2840727"/>
    <lineage>
        <taxon>Bacteria</taxon>
        <taxon>Bacillati</taxon>
        <taxon>Bacillota</taxon>
        <taxon>Clostridia</taxon>
        <taxon>Lachnospirales</taxon>
        <taxon>Lachnospiraceae</taxon>
        <taxon>Lachnospiraceae incertae sedis</taxon>
        <taxon>Candidatus Choladousia</taxon>
    </lineage>
</organism>
<protein>
    <recommendedName>
        <fullName evidence="3">HTH cro/C1-type domain-containing protein</fullName>
    </recommendedName>
</protein>
<gene>
    <name evidence="1" type="ORF">IAB31_09045</name>
</gene>
<dbReference type="Proteomes" id="UP000886757">
    <property type="component" value="Unassembled WGS sequence"/>
</dbReference>
<evidence type="ECO:0000313" key="1">
    <source>
        <dbReference type="EMBL" id="HIR14052.1"/>
    </source>
</evidence>
<reference evidence="1" key="2">
    <citation type="journal article" date="2021" name="PeerJ">
        <title>Extensive microbial diversity within the chicken gut microbiome revealed by metagenomics and culture.</title>
        <authorList>
            <person name="Gilroy R."/>
            <person name="Ravi A."/>
            <person name="Getino M."/>
            <person name="Pursley I."/>
            <person name="Horton D.L."/>
            <person name="Alikhan N.F."/>
            <person name="Baker D."/>
            <person name="Gharbi K."/>
            <person name="Hall N."/>
            <person name="Watson M."/>
            <person name="Adriaenssens E.M."/>
            <person name="Foster-Nyarko E."/>
            <person name="Jarju S."/>
            <person name="Secka A."/>
            <person name="Antonio M."/>
            <person name="Oren A."/>
            <person name="Chaudhuri R.R."/>
            <person name="La Ragione R."/>
            <person name="Hildebrand F."/>
            <person name="Pallen M.J."/>
        </authorList>
    </citation>
    <scope>NUCLEOTIDE SEQUENCE</scope>
    <source>
        <strain evidence="1">ChiSjej4B22-8148</strain>
    </source>
</reference>
<evidence type="ECO:0000313" key="2">
    <source>
        <dbReference type="Proteomes" id="UP000886757"/>
    </source>
</evidence>
<dbReference type="EMBL" id="DVGK01000105">
    <property type="protein sequence ID" value="HIR14052.1"/>
    <property type="molecule type" value="Genomic_DNA"/>
</dbReference>
<name>A0A9D1DA24_9FIRM</name>
<reference evidence="1" key="1">
    <citation type="submission" date="2020-10" db="EMBL/GenBank/DDBJ databases">
        <authorList>
            <person name="Gilroy R."/>
        </authorList>
    </citation>
    <scope>NUCLEOTIDE SEQUENCE</scope>
    <source>
        <strain evidence="1">ChiSjej4B22-8148</strain>
    </source>
</reference>
<comment type="caution">
    <text evidence="1">The sequence shown here is derived from an EMBL/GenBank/DDBJ whole genome shotgun (WGS) entry which is preliminary data.</text>
</comment>
<accession>A0A9D1DA24</accession>
<proteinExistence type="predicted"/>
<dbReference type="AlphaFoldDB" id="A0A9D1DA24"/>
<sequence>MNKFAEYCRQLLEAEDTNLYRFCNTHNLERTGIRRMLSGERLPKPELFQAFVDALTLTPAELRKLSELYERQRIGEERFQNRIFIGNMLAYIGELQNFQKRKLDHVLENWEIPEKPVASLSNHMEIIYMIQWILQTEKGCVYSNIPMDCPDFFQLLQQEFSMRKNTCFFCHFLAVLKKSEISFDVNYNLRLMKNILPFALQDETDYHPFYYYSNFCGRDSVALYPFYLLSSNYLLLLGEDFHRGILYRDKIILESYHQEIRRVMDRAKPFIYKENDPRRSMEYYMRKCISVSQPIYMLEYYPCIFQGYDRDLFAPFVKDGEAVLPLAEAAEQLVNAVVKYKPFDSFLSKEGLERFVRLGELSGQFTQVLHPFSKEARREILRRIEERCRTGAYRLHLLSEKLLNPFPRIGLELYENRTLALISCAGTNSYLVLEEKTLFGAFEDYFHSLLEKPEVTSVDETIQILEELQASLR</sequence>
<evidence type="ECO:0008006" key="3">
    <source>
        <dbReference type="Google" id="ProtNLM"/>
    </source>
</evidence>